<evidence type="ECO:0000313" key="2">
    <source>
        <dbReference type="Proteomes" id="UP000305238"/>
    </source>
</evidence>
<protein>
    <submittedName>
        <fullName evidence="1">Uncharacterized protein</fullName>
    </submittedName>
</protein>
<sequence length="175" mass="19752">MFQLELGMDTAAVVGLLGETYLKMSGCWLYPDTPAGYDIKLVFRYKALTSVTVNTKGADGNTAVLMTMDRDRVEAAPPYQAFVDRERQQRRERRPVEKIVIVHAGDKLPPGELRLLLDYVRTALVVETDGVLLRDMPYNTSPENITRSFGMTVLAMLATKGGPPRVWWRLRYLEG</sequence>
<evidence type="ECO:0000313" key="1">
    <source>
        <dbReference type="EMBL" id="TMR27720.1"/>
    </source>
</evidence>
<reference evidence="1 2" key="1">
    <citation type="submission" date="2019-05" db="EMBL/GenBank/DDBJ databases">
        <title>Draft genome sequence of Actinomadura geliboluensis A8036.</title>
        <authorList>
            <person name="Saricaoglu S."/>
            <person name="Isik K."/>
        </authorList>
    </citation>
    <scope>NUCLEOTIDE SEQUENCE [LARGE SCALE GENOMIC DNA]</scope>
    <source>
        <strain evidence="1 2">A8036</strain>
    </source>
</reference>
<accession>A0A5S4GMZ6</accession>
<comment type="caution">
    <text evidence="1">The sequence shown here is derived from an EMBL/GenBank/DDBJ whole genome shotgun (WGS) entry which is preliminary data.</text>
</comment>
<organism evidence="1 2">
    <name type="scientific">Actinomadura geliboluensis</name>
    <dbReference type="NCBI Taxonomy" id="882440"/>
    <lineage>
        <taxon>Bacteria</taxon>
        <taxon>Bacillati</taxon>
        <taxon>Actinomycetota</taxon>
        <taxon>Actinomycetes</taxon>
        <taxon>Streptosporangiales</taxon>
        <taxon>Thermomonosporaceae</taxon>
        <taxon>Actinomadura</taxon>
    </lineage>
</organism>
<name>A0A5S4GMZ6_9ACTN</name>
<dbReference type="AlphaFoldDB" id="A0A5S4GMZ6"/>
<gene>
    <name evidence="1" type="ORF">ETD96_38850</name>
</gene>
<dbReference type="EMBL" id="VCKZ01000474">
    <property type="protein sequence ID" value="TMR27720.1"/>
    <property type="molecule type" value="Genomic_DNA"/>
</dbReference>
<proteinExistence type="predicted"/>
<dbReference type="RefSeq" id="WP_138641490.1">
    <property type="nucleotide sequence ID" value="NZ_VCKZ01000474.1"/>
</dbReference>
<keyword evidence="2" id="KW-1185">Reference proteome</keyword>
<dbReference type="Proteomes" id="UP000305238">
    <property type="component" value="Unassembled WGS sequence"/>
</dbReference>